<accession>A0A9Q3C888</accession>
<dbReference type="EMBL" id="AVOT02005134">
    <property type="protein sequence ID" value="MBW0478303.1"/>
    <property type="molecule type" value="Genomic_DNA"/>
</dbReference>
<dbReference type="Proteomes" id="UP000765509">
    <property type="component" value="Unassembled WGS sequence"/>
</dbReference>
<keyword evidence="2" id="KW-1185">Reference proteome</keyword>
<gene>
    <name evidence="1" type="ORF">O181_018018</name>
</gene>
<comment type="caution">
    <text evidence="1">The sequence shown here is derived from an EMBL/GenBank/DDBJ whole genome shotgun (WGS) entry which is preliminary data.</text>
</comment>
<evidence type="ECO:0000313" key="2">
    <source>
        <dbReference type="Proteomes" id="UP000765509"/>
    </source>
</evidence>
<protein>
    <submittedName>
        <fullName evidence="1">Uncharacterized protein</fullName>
    </submittedName>
</protein>
<organism evidence="1 2">
    <name type="scientific">Austropuccinia psidii MF-1</name>
    <dbReference type="NCBI Taxonomy" id="1389203"/>
    <lineage>
        <taxon>Eukaryota</taxon>
        <taxon>Fungi</taxon>
        <taxon>Dikarya</taxon>
        <taxon>Basidiomycota</taxon>
        <taxon>Pucciniomycotina</taxon>
        <taxon>Pucciniomycetes</taxon>
        <taxon>Pucciniales</taxon>
        <taxon>Sphaerophragmiaceae</taxon>
        <taxon>Austropuccinia</taxon>
    </lineage>
</organism>
<dbReference type="AlphaFoldDB" id="A0A9Q3C888"/>
<reference evidence="1" key="1">
    <citation type="submission" date="2021-03" db="EMBL/GenBank/DDBJ databases">
        <title>Draft genome sequence of rust myrtle Austropuccinia psidii MF-1, a brazilian biotype.</title>
        <authorList>
            <person name="Quecine M.C."/>
            <person name="Pachon D.M.R."/>
            <person name="Bonatelli M.L."/>
            <person name="Correr F.H."/>
            <person name="Franceschini L.M."/>
            <person name="Leite T.F."/>
            <person name="Margarido G.R.A."/>
            <person name="Almeida C.A."/>
            <person name="Ferrarezi J.A."/>
            <person name="Labate C.A."/>
        </authorList>
    </citation>
    <scope>NUCLEOTIDE SEQUENCE</scope>
    <source>
        <strain evidence="1">MF-1</strain>
    </source>
</reference>
<name>A0A9Q3C888_9BASI</name>
<proteinExistence type="predicted"/>
<evidence type="ECO:0000313" key="1">
    <source>
        <dbReference type="EMBL" id="MBW0478303.1"/>
    </source>
</evidence>
<sequence length="108" mass="12720">MSPVHLRSHAIAGKKPEDRQGLFRAIRSGCGRILDCITLREIRPMLPFAFQFNRNLKTENWKDMDQVLKDLFQWSMANRSFSLASHWKQLEKALQKICLKEIPLKPLW</sequence>